<evidence type="ECO:0000313" key="3">
    <source>
        <dbReference type="Proteomes" id="UP000193240"/>
    </source>
</evidence>
<name>A0A1Y2MBA8_EPING</name>
<dbReference type="InterPro" id="IPR006045">
    <property type="entry name" value="Cupin_1"/>
</dbReference>
<dbReference type="InterPro" id="IPR047121">
    <property type="entry name" value="YjiB-like"/>
</dbReference>
<dbReference type="InterPro" id="IPR014500">
    <property type="entry name" value="UCP019307_cupin"/>
</dbReference>
<dbReference type="OMA" id="GIFDYHH"/>
<dbReference type="STRING" id="105696.A0A1Y2MBA8"/>
<proteinExistence type="predicted"/>
<gene>
    <name evidence="2" type="ORF">B5807_02661</name>
</gene>
<feature type="domain" description="Cupin type-1" evidence="1">
    <location>
        <begin position="74"/>
        <end position="121"/>
    </location>
</feature>
<dbReference type="InParanoid" id="A0A1Y2MBA8"/>
<dbReference type="InterPro" id="IPR011051">
    <property type="entry name" value="RmlC_Cupin_sf"/>
</dbReference>
<dbReference type="CDD" id="cd02219">
    <property type="entry name" value="cupin_YjlB-like"/>
    <property type="match status" value="1"/>
</dbReference>
<keyword evidence="3" id="KW-1185">Reference proteome</keyword>
<organism evidence="2 3">
    <name type="scientific">Epicoccum nigrum</name>
    <name type="common">Soil fungus</name>
    <name type="synonym">Epicoccum purpurascens</name>
    <dbReference type="NCBI Taxonomy" id="105696"/>
    <lineage>
        <taxon>Eukaryota</taxon>
        <taxon>Fungi</taxon>
        <taxon>Dikarya</taxon>
        <taxon>Ascomycota</taxon>
        <taxon>Pezizomycotina</taxon>
        <taxon>Dothideomycetes</taxon>
        <taxon>Pleosporomycetidae</taxon>
        <taxon>Pleosporales</taxon>
        <taxon>Pleosporineae</taxon>
        <taxon>Didymellaceae</taxon>
        <taxon>Epicoccum</taxon>
    </lineage>
</organism>
<sequence length="202" mass="21952">MPPKLSLTPLSSLRVSAHYIPSHSLIPNTAPHGHPLLIYHSCFPNSTSPSALELHLPSNNITPQWRYTMYTTSHYHSTTHEVLCIVSGHARLLFGGEQNPGKIEAEVRVGDVVVVPAGVAHRLLEDVEGGFEMVGSYPKGCSWDMCYGKEGEEGKAAAVKDVKWLDKDPLYGDDGPVLWSKEILESAKSTKSGLDCTLSAST</sequence>
<dbReference type="Proteomes" id="UP000193240">
    <property type="component" value="Unassembled WGS sequence"/>
</dbReference>
<dbReference type="PANTHER" id="PTHR36448">
    <property type="entry name" value="BLR7373 PROTEIN"/>
    <property type="match status" value="1"/>
</dbReference>
<dbReference type="Gene3D" id="2.60.120.10">
    <property type="entry name" value="Jelly Rolls"/>
    <property type="match status" value="1"/>
</dbReference>
<dbReference type="PANTHER" id="PTHR36448:SF3">
    <property type="entry name" value="CUPIN TYPE-2 DOMAIN-CONTAINING PROTEIN"/>
    <property type="match status" value="1"/>
</dbReference>
<accession>A0A1Y2MBA8</accession>
<dbReference type="AlphaFoldDB" id="A0A1Y2MBA8"/>
<protein>
    <recommendedName>
        <fullName evidence="1">Cupin type-1 domain-containing protein</fullName>
    </recommendedName>
</protein>
<reference evidence="2 3" key="1">
    <citation type="journal article" date="2017" name="Genome Announc.">
        <title>Genome sequence of the saprophytic ascomycete Epicoccum nigrum ICMP 19927 strain isolated from New Zealand.</title>
        <authorList>
            <person name="Fokin M."/>
            <person name="Fleetwood D."/>
            <person name="Weir B.S."/>
            <person name="Villas-Boas S.G."/>
        </authorList>
    </citation>
    <scope>NUCLEOTIDE SEQUENCE [LARGE SCALE GENOMIC DNA]</scope>
    <source>
        <strain evidence="2 3">ICMP 19927</strain>
    </source>
</reference>
<dbReference type="PIRSF" id="PIRSF019307">
    <property type="entry name" value="UCP019307"/>
    <property type="match status" value="1"/>
</dbReference>
<dbReference type="InterPro" id="IPR014710">
    <property type="entry name" value="RmlC-like_jellyroll"/>
</dbReference>
<evidence type="ECO:0000259" key="1">
    <source>
        <dbReference type="Pfam" id="PF00190"/>
    </source>
</evidence>
<evidence type="ECO:0000313" key="2">
    <source>
        <dbReference type="EMBL" id="OSS52767.1"/>
    </source>
</evidence>
<dbReference type="EMBL" id="KZ107839">
    <property type="protein sequence ID" value="OSS52767.1"/>
    <property type="molecule type" value="Genomic_DNA"/>
</dbReference>
<dbReference type="SUPFAM" id="SSF51182">
    <property type="entry name" value="RmlC-like cupins"/>
    <property type="match status" value="1"/>
</dbReference>
<dbReference type="Pfam" id="PF00190">
    <property type="entry name" value="Cupin_1"/>
    <property type="match status" value="1"/>
</dbReference>